<dbReference type="Pfam" id="PF01035">
    <property type="entry name" value="DNA_binding_1"/>
    <property type="match status" value="1"/>
</dbReference>
<evidence type="ECO:0000256" key="4">
    <source>
        <dbReference type="ARBA" id="ARBA00022603"/>
    </source>
</evidence>
<evidence type="ECO:0000256" key="2">
    <source>
        <dbReference type="ARBA" id="ARBA00008711"/>
    </source>
</evidence>
<proteinExistence type="inferred from homology"/>
<dbReference type="InterPro" id="IPR018060">
    <property type="entry name" value="HTH_AraC"/>
</dbReference>
<dbReference type="SUPFAM" id="SSF46767">
    <property type="entry name" value="Methylated DNA-protein cysteine methyltransferase, C-terminal domain"/>
    <property type="match status" value="1"/>
</dbReference>
<dbReference type="PROSITE" id="PS00374">
    <property type="entry name" value="MGMT"/>
    <property type="match status" value="1"/>
</dbReference>
<comment type="catalytic activity">
    <reaction evidence="10">
        <text>a 6-O-methyl-2'-deoxyguanosine in DNA + L-cysteinyl-[protein] = S-methyl-L-cysteinyl-[protein] + a 2'-deoxyguanosine in DNA</text>
        <dbReference type="Rhea" id="RHEA:24000"/>
        <dbReference type="Rhea" id="RHEA-COMP:10131"/>
        <dbReference type="Rhea" id="RHEA-COMP:10132"/>
        <dbReference type="Rhea" id="RHEA-COMP:11367"/>
        <dbReference type="Rhea" id="RHEA-COMP:11368"/>
        <dbReference type="ChEBI" id="CHEBI:29950"/>
        <dbReference type="ChEBI" id="CHEBI:82612"/>
        <dbReference type="ChEBI" id="CHEBI:85445"/>
        <dbReference type="ChEBI" id="CHEBI:85448"/>
        <dbReference type="EC" id="2.1.1.63"/>
    </reaction>
</comment>
<dbReference type="Proteomes" id="UP000249061">
    <property type="component" value="Unassembled WGS sequence"/>
</dbReference>
<dbReference type="Gene3D" id="3.30.160.70">
    <property type="entry name" value="Methylated DNA-protein cysteine methyltransferase domain"/>
    <property type="match status" value="1"/>
</dbReference>
<reference evidence="12 13" key="1">
    <citation type="submission" date="2017-08" db="EMBL/GenBank/DDBJ databases">
        <title>Infants hospitalized years apart are colonized by the same room-sourced microbial strains.</title>
        <authorList>
            <person name="Brooks B."/>
            <person name="Olm M.R."/>
            <person name="Firek B.A."/>
            <person name="Baker R."/>
            <person name="Thomas B.C."/>
            <person name="Morowitz M.J."/>
            <person name="Banfield J.F."/>
        </authorList>
    </citation>
    <scope>NUCLEOTIDE SEQUENCE [LARGE SCALE GENOMIC DNA]</scope>
    <source>
        <strain evidence="12">S2_003_000_R2_14</strain>
    </source>
</reference>
<keyword evidence="7" id="KW-0805">Transcription regulation</keyword>
<feature type="domain" description="HTH araC/xylS-type" evidence="11">
    <location>
        <begin position="22"/>
        <end position="120"/>
    </location>
</feature>
<evidence type="ECO:0000313" key="12">
    <source>
        <dbReference type="EMBL" id="PZR16055.1"/>
    </source>
</evidence>
<dbReference type="FunFam" id="1.10.10.10:FF:000214">
    <property type="entry name" value="Methylated-DNA--protein-cysteine methyltransferase"/>
    <property type="match status" value="1"/>
</dbReference>
<evidence type="ECO:0000256" key="7">
    <source>
        <dbReference type="ARBA" id="ARBA00023015"/>
    </source>
</evidence>
<evidence type="ECO:0000256" key="6">
    <source>
        <dbReference type="ARBA" id="ARBA00022763"/>
    </source>
</evidence>
<keyword evidence="8" id="KW-0804">Transcription</keyword>
<accession>A0A2W5TXG7</accession>
<dbReference type="GO" id="GO:0003700">
    <property type="term" value="F:DNA-binding transcription factor activity"/>
    <property type="evidence" value="ECO:0007669"/>
    <property type="project" value="InterPro"/>
</dbReference>
<dbReference type="Pfam" id="PF12833">
    <property type="entry name" value="HTH_18"/>
    <property type="match status" value="1"/>
</dbReference>
<dbReference type="Gene3D" id="1.10.10.60">
    <property type="entry name" value="Homeodomain-like"/>
    <property type="match status" value="1"/>
</dbReference>
<protein>
    <recommendedName>
        <fullName evidence="3">methylated-DNA--[protein]-cysteine S-methyltransferase</fullName>
        <ecNumber evidence="3">2.1.1.63</ecNumber>
    </recommendedName>
</protein>
<evidence type="ECO:0000259" key="11">
    <source>
        <dbReference type="PROSITE" id="PS01124"/>
    </source>
</evidence>
<dbReference type="AlphaFoldDB" id="A0A2W5TXG7"/>
<evidence type="ECO:0000313" key="13">
    <source>
        <dbReference type="Proteomes" id="UP000249061"/>
    </source>
</evidence>
<keyword evidence="6" id="KW-0227">DNA damage</keyword>
<dbReference type="InterPro" id="IPR036631">
    <property type="entry name" value="MGMT_N_sf"/>
</dbReference>
<evidence type="ECO:0000256" key="5">
    <source>
        <dbReference type="ARBA" id="ARBA00022679"/>
    </source>
</evidence>
<comment type="caution">
    <text evidence="12">The sequence shown here is derived from an EMBL/GenBank/DDBJ whole genome shotgun (WGS) entry which is preliminary data.</text>
</comment>
<keyword evidence="5" id="KW-0808">Transferase</keyword>
<dbReference type="SUPFAM" id="SSF46689">
    <property type="entry name" value="Homeodomain-like"/>
    <property type="match status" value="1"/>
</dbReference>
<dbReference type="GO" id="GO:0032259">
    <property type="term" value="P:methylation"/>
    <property type="evidence" value="ECO:0007669"/>
    <property type="project" value="UniProtKB-KW"/>
</dbReference>
<dbReference type="InterPro" id="IPR009057">
    <property type="entry name" value="Homeodomain-like_sf"/>
</dbReference>
<keyword evidence="4" id="KW-0489">Methyltransferase</keyword>
<dbReference type="InterPro" id="IPR036217">
    <property type="entry name" value="MethylDNA_cys_MeTrfase_DNAb"/>
</dbReference>
<evidence type="ECO:0000256" key="8">
    <source>
        <dbReference type="ARBA" id="ARBA00023163"/>
    </source>
</evidence>
<dbReference type="InterPro" id="IPR001497">
    <property type="entry name" value="MethylDNA_cys_MeTrfase_AS"/>
</dbReference>
<comment type="similarity">
    <text evidence="2">Belongs to the MGMT family.</text>
</comment>
<dbReference type="EC" id="2.1.1.63" evidence="3"/>
<keyword evidence="9" id="KW-0234">DNA repair</keyword>
<dbReference type="PANTHER" id="PTHR10815">
    <property type="entry name" value="METHYLATED-DNA--PROTEIN-CYSTEINE METHYLTRANSFERASE"/>
    <property type="match status" value="1"/>
</dbReference>
<dbReference type="GO" id="GO:0043565">
    <property type="term" value="F:sequence-specific DNA binding"/>
    <property type="evidence" value="ECO:0007669"/>
    <property type="project" value="InterPro"/>
</dbReference>
<gene>
    <name evidence="12" type="ORF">DI536_07100</name>
</gene>
<dbReference type="PANTHER" id="PTHR10815:SF13">
    <property type="entry name" value="METHYLATED-DNA--PROTEIN-CYSTEINE METHYLTRANSFERASE"/>
    <property type="match status" value="1"/>
</dbReference>
<evidence type="ECO:0000256" key="1">
    <source>
        <dbReference type="ARBA" id="ARBA00001286"/>
    </source>
</evidence>
<evidence type="ECO:0000256" key="10">
    <source>
        <dbReference type="ARBA" id="ARBA00049348"/>
    </source>
</evidence>
<dbReference type="InterPro" id="IPR014048">
    <property type="entry name" value="MethylDNA_cys_MeTrfase_DNA-bd"/>
</dbReference>
<dbReference type="CDD" id="cd06445">
    <property type="entry name" value="ATase"/>
    <property type="match status" value="1"/>
</dbReference>
<dbReference type="GO" id="GO:0003908">
    <property type="term" value="F:methylated-DNA-[protein]-cysteine S-methyltransferase activity"/>
    <property type="evidence" value="ECO:0007669"/>
    <property type="project" value="UniProtKB-EC"/>
</dbReference>
<dbReference type="InterPro" id="IPR036388">
    <property type="entry name" value="WH-like_DNA-bd_sf"/>
</dbReference>
<evidence type="ECO:0000256" key="3">
    <source>
        <dbReference type="ARBA" id="ARBA00011918"/>
    </source>
</evidence>
<dbReference type="PROSITE" id="PS01124">
    <property type="entry name" value="HTH_ARAC_FAMILY_2"/>
    <property type="match status" value="1"/>
</dbReference>
<dbReference type="SUPFAM" id="SSF53155">
    <property type="entry name" value="Methylated DNA-protein cysteine methyltransferase domain"/>
    <property type="match status" value="1"/>
</dbReference>
<evidence type="ECO:0000256" key="9">
    <source>
        <dbReference type="ARBA" id="ARBA00023204"/>
    </source>
</evidence>
<dbReference type="NCBIfam" id="TIGR00589">
    <property type="entry name" value="ogt"/>
    <property type="match status" value="1"/>
</dbReference>
<dbReference type="Gene3D" id="1.10.10.10">
    <property type="entry name" value="Winged helix-like DNA-binding domain superfamily/Winged helix DNA-binding domain"/>
    <property type="match status" value="1"/>
</dbReference>
<dbReference type="GO" id="GO:0006281">
    <property type="term" value="P:DNA repair"/>
    <property type="evidence" value="ECO:0007669"/>
    <property type="project" value="UniProtKB-KW"/>
</dbReference>
<dbReference type="SMART" id="SM00342">
    <property type="entry name" value="HTH_ARAC"/>
    <property type="match status" value="1"/>
</dbReference>
<comment type="catalytic activity">
    <reaction evidence="1">
        <text>a 4-O-methyl-thymidine in DNA + L-cysteinyl-[protein] = a thymidine in DNA + S-methyl-L-cysteinyl-[protein]</text>
        <dbReference type="Rhea" id="RHEA:53428"/>
        <dbReference type="Rhea" id="RHEA-COMP:10131"/>
        <dbReference type="Rhea" id="RHEA-COMP:10132"/>
        <dbReference type="Rhea" id="RHEA-COMP:13555"/>
        <dbReference type="Rhea" id="RHEA-COMP:13556"/>
        <dbReference type="ChEBI" id="CHEBI:29950"/>
        <dbReference type="ChEBI" id="CHEBI:82612"/>
        <dbReference type="ChEBI" id="CHEBI:137386"/>
        <dbReference type="ChEBI" id="CHEBI:137387"/>
        <dbReference type="EC" id="2.1.1.63"/>
    </reaction>
</comment>
<organism evidence="12 13">
    <name type="scientific">Archangium gephyra</name>
    <dbReference type="NCBI Taxonomy" id="48"/>
    <lineage>
        <taxon>Bacteria</taxon>
        <taxon>Pseudomonadati</taxon>
        <taxon>Myxococcota</taxon>
        <taxon>Myxococcia</taxon>
        <taxon>Myxococcales</taxon>
        <taxon>Cystobacterineae</taxon>
        <taxon>Archangiaceae</taxon>
        <taxon>Archangium</taxon>
    </lineage>
</organism>
<name>A0A2W5TXG7_9BACT</name>
<dbReference type="EMBL" id="QFQP01000004">
    <property type="protein sequence ID" value="PZR16055.1"/>
    <property type="molecule type" value="Genomic_DNA"/>
</dbReference>
<sequence>MSKNRVGQKSRAPYLERMTTFDRIAHSIDSLTSNRPASLEALAAEAELSPFHFQRTFQKLVGVSPLRFQQVLKVEAARDALLKSRSVLEAAWDGGMSGPARLHDALLRIERMTPGELKAGLTLRWSEAETDLGLVTVASTPRGVCGITFSGLEELEARWPTAKFVRDDGAVKTEVTQLERIFRGQKLTRPLSVMLHGTDLQVAVWRALLSIPSGTLTTYGELASHLERPGSARAIGNAVGANHLAVLIPCHRVIQATGALGGYRWGLPRKAALLARELEGT</sequence>